<dbReference type="PROSITE" id="PS50235">
    <property type="entry name" value="USP_3"/>
    <property type="match status" value="1"/>
</dbReference>
<dbReference type="GO" id="GO:0016926">
    <property type="term" value="P:protein desumoylation"/>
    <property type="evidence" value="ECO:0007669"/>
    <property type="project" value="TreeGrafter"/>
</dbReference>
<evidence type="ECO:0000313" key="3">
    <source>
        <dbReference type="Ensembl" id="ENSPFOP00000012561.1"/>
    </source>
</evidence>
<keyword evidence="4" id="KW-1185">Reference proteome</keyword>
<feature type="region of interest" description="Disordered" evidence="1">
    <location>
        <begin position="778"/>
        <end position="829"/>
    </location>
</feature>
<feature type="compositionally biased region" description="Pro residues" evidence="1">
    <location>
        <begin position="713"/>
        <end position="724"/>
    </location>
</feature>
<dbReference type="InterPro" id="IPR038765">
    <property type="entry name" value="Papain-like_cys_pep_sf"/>
</dbReference>
<reference evidence="3" key="3">
    <citation type="submission" date="2025-09" db="UniProtKB">
        <authorList>
            <consortium name="Ensembl"/>
        </authorList>
    </citation>
    <scope>IDENTIFICATION</scope>
</reference>
<feature type="domain" description="USP" evidence="2">
    <location>
        <begin position="311"/>
        <end position="581"/>
    </location>
</feature>
<feature type="compositionally biased region" description="Polar residues" evidence="1">
    <location>
        <begin position="615"/>
        <end position="640"/>
    </location>
</feature>
<dbReference type="Gene3D" id="3.90.70.10">
    <property type="entry name" value="Cysteine proteinases"/>
    <property type="match status" value="1"/>
</dbReference>
<dbReference type="OMA" id="CEDEVTR"/>
<dbReference type="RefSeq" id="XP_007554546.1">
    <property type="nucleotide sequence ID" value="XM_007554484.2"/>
</dbReference>
<feature type="region of interest" description="Disordered" evidence="1">
    <location>
        <begin position="163"/>
        <end position="240"/>
    </location>
</feature>
<feature type="compositionally biased region" description="Basic residues" evidence="1">
    <location>
        <begin position="696"/>
        <end position="706"/>
    </location>
</feature>
<sequence>MSRAAVISSERQRAAVEPRSNSCLPMSGESIGLEALASLQAGYLGKVQERAASLEDCPWCNSKGLTFALRSYRINLQESITLCTNPQCLFPLVTRPLEDVLASLAPVDPTVGNKRKNALAVEDVIESPLKRQRLSEHGDLRPQSVSYVPVSSLENCSLNSVINGHKGNPNTGSEIGNGYHKESPDFKTADWDDGEVQDRDDPAPPACSSSVGSSSDVLLACNGAEPPSPSPHLVYPDAAKQNNVPPLNTCSRSTSSPAIYPDYIKTSSPLCNEPTTKESLEADVSPCRDVNGFRSESRDSLDKFVSVPKQLLWRNSNNLCWLDSLLAVLVNCKSLRKLRPERQPQRSSVWQLLRKHEDICAAVQEHQQTDKDGVPRVPSHVLQNAHVDLQSLRMSVFKLLQPKLQCKLGQRETPVFAMPLLLKLDSWVERLFQATFLWEFKCSACKVVTKERVEKTLPTFTNIVSDWTPLNAAHLAPCNACSKKNERRTMSLESVPPVFALHFVEGLPHNNVRNYAFSFQGKRYSVTAIIQYSQRLNHFITWMYNEDGSWLEYDDLKNACETHQHLQIPTQEIHVVFWEEEEETQPSFCSLSSVLLEPLPAEIEAVPSLKDLSTEEVSTQQAEDPSSPMRTENVVSSLPDSSVPAAGGNLCHNTDAQSAPSSSSSESESSNNLVSDPTFVPNAKKRQSRPPNLRKTVGRRKGKKAASSKDPPPEPSELPEPSEAPEPLELPESVCPVQSNTAAVTEQTSAVSSINLSPPLLTQKDRWSYILSRHPVNKAHKNISHPPPTQNGVTSEVKPSHPDPVKKPPIPARVPKPPLSTEERTGLPPKAAEMYGGYGAKKPNPVIPPPTSPAIPSDHHAPVTWTSGTSPLLTEISSFKKTRSSKISSGLSDTETLRYKLLKKLKAKKKKLAKLNQLLGTGGGAHFRPDSTNLNSPSTVSSSTYDGYASSDLLSPAMTASSLSPDSTGFLEMLVSGQDGANQLDCVVSGAGAVTPTNCQTTQHEGHNFLEEFEFFSHFLS</sequence>
<dbReference type="AlphaFoldDB" id="A0A087Y3F8"/>
<feature type="compositionally biased region" description="Basic and acidic residues" evidence="1">
    <location>
        <begin position="179"/>
        <end position="202"/>
    </location>
</feature>
<dbReference type="SUPFAM" id="SSF54001">
    <property type="entry name" value="Cysteine proteinases"/>
    <property type="match status" value="1"/>
</dbReference>
<name>A0A087Y3F8_POEFO</name>
<dbReference type="Ensembl" id="ENSPFOT00000012578.1">
    <property type="protein sequence ID" value="ENSPFOP00000012561.1"/>
    <property type="gene ID" value="ENSPFOG00000012562.1"/>
</dbReference>
<feature type="compositionally biased region" description="Polar residues" evidence="1">
    <location>
        <begin position="651"/>
        <end position="660"/>
    </location>
</feature>
<dbReference type="RefSeq" id="XP_007554538.1">
    <property type="nucleotide sequence ID" value="XM_007554476.2"/>
</dbReference>
<organism evidence="3 4">
    <name type="scientific">Poecilia formosa</name>
    <name type="common">Amazon molly</name>
    <name type="synonym">Limia formosa</name>
    <dbReference type="NCBI Taxonomy" id="48698"/>
    <lineage>
        <taxon>Eukaryota</taxon>
        <taxon>Metazoa</taxon>
        <taxon>Chordata</taxon>
        <taxon>Craniata</taxon>
        <taxon>Vertebrata</taxon>
        <taxon>Euteleostomi</taxon>
        <taxon>Actinopterygii</taxon>
        <taxon>Neopterygii</taxon>
        <taxon>Teleostei</taxon>
        <taxon>Neoteleostei</taxon>
        <taxon>Acanthomorphata</taxon>
        <taxon>Ovalentaria</taxon>
        <taxon>Atherinomorphae</taxon>
        <taxon>Cyprinodontiformes</taxon>
        <taxon>Poeciliidae</taxon>
        <taxon>Poeciliinae</taxon>
        <taxon>Poecilia</taxon>
    </lineage>
</organism>
<dbReference type="GO" id="GO:0030576">
    <property type="term" value="P:Cajal body organization"/>
    <property type="evidence" value="ECO:0007669"/>
    <property type="project" value="InterPro"/>
</dbReference>
<dbReference type="CTD" id="10208"/>
<dbReference type="GO" id="GO:0032183">
    <property type="term" value="F:SUMO binding"/>
    <property type="evidence" value="ECO:0007669"/>
    <property type="project" value="InterPro"/>
</dbReference>
<dbReference type="STRING" id="48698.ENSPFOP00000012561"/>
<dbReference type="PANTHER" id="PTHR15294">
    <property type="entry name" value="RETINOVIN-RELATED"/>
    <property type="match status" value="1"/>
</dbReference>
<dbReference type="InterPro" id="IPR033505">
    <property type="entry name" value="USPL1"/>
</dbReference>
<proteinExistence type="predicted"/>
<protein>
    <submittedName>
        <fullName evidence="3">Ubiquitin specific peptidase like 1</fullName>
    </submittedName>
</protein>
<dbReference type="InterPro" id="IPR028889">
    <property type="entry name" value="USP"/>
</dbReference>
<accession>A0A087Y3F8</accession>
<feature type="compositionally biased region" description="Pro residues" evidence="1">
    <location>
        <begin position="807"/>
        <end position="818"/>
    </location>
</feature>
<dbReference type="GO" id="GO:0015030">
    <property type="term" value="C:Cajal body"/>
    <property type="evidence" value="ECO:0007669"/>
    <property type="project" value="TreeGrafter"/>
</dbReference>
<dbReference type="GeneTree" id="ENSGT00390000002316"/>
<dbReference type="EMBL" id="AYCK01000527">
    <property type="status" value="NOT_ANNOTATED_CDS"/>
    <property type="molecule type" value="Genomic_DNA"/>
</dbReference>
<dbReference type="Pfam" id="PF15499">
    <property type="entry name" value="Peptidase_C98"/>
    <property type="match status" value="1"/>
</dbReference>
<reference evidence="4" key="1">
    <citation type="submission" date="2013-10" db="EMBL/GenBank/DDBJ databases">
        <authorList>
            <person name="Schartl M."/>
            <person name="Warren W."/>
        </authorList>
    </citation>
    <scope>NUCLEOTIDE SEQUENCE [LARGE SCALE GENOMIC DNA]</scope>
    <source>
        <strain evidence="4">female</strain>
    </source>
</reference>
<feature type="compositionally biased region" description="Polar residues" evidence="1">
    <location>
        <begin position="163"/>
        <end position="174"/>
    </location>
</feature>
<dbReference type="Proteomes" id="UP000028760">
    <property type="component" value="Unassembled WGS sequence"/>
</dbReference>
<feature type="region of interest" description="Disordered" evidence="1">
    <location>
        <begin position="607"/>
        <end position="738"/>
    </location>
</feature>
<evidence type="ECO:0000313" key="4">
    <source>
        <dbReference type="Proteomes" id="UP000028760"/>
    </source>
</evidence>
<dbReference type="InterPro" id="IPR028890">
    <property type="entry name" value="Peptidase_C98"/>
</dbReference>
<feature type="compositionally biased region" description="Low complexity" evidence="1">
    <location>
        <begin position="661"/>
        <end position="670"/>
    </location>
</feature>
<dbReference type="eggNOG" id="ENOG502QRFM">
    <property type="taxonomic scope" value="Eukaryota"/>
</dbReference>
<dbReference type="PANTHER" id="PTHR15294:SF3">
    <property type="entry name" value="SUMO-SPECIFIC ISOPEPTIDASE USPL1"/>
    <property type="match status" value="1"/>
</dbReference>
<evidence type="ECO:0000259" key="2">
    <source>
        <dbReference type="PROSITE" id="PS50235"/>
    </source>
</evidence>
<dbReference type="GeneID" id="103139694"/>
<reference evidence="3" key="2">
    <citation type="submission" date="2025-08" db="UniProtKB">
        <authorList>
            <consortium name="Ensembl"/>
        </authorList>
    </citation>
    <scope>IDENTIFICATION</scope>
</reference>
<evidence type="ECO:0000256" key="1">
    <source>
        <dbReference type="SAM" id="MobiDB-lite"/>
    </source>
</evidence>